<feature type="compositionally biased region" description="Polar residues" evidence="1">
    <location>
        <begin position="238"/>
        <end position="247"/>
    </location>
</feature>
<feature type="compositionally biased region" description="Polar residues" evidence="1">
    <location>
        <begin position="200"/>
        <end position="215"/>
    </location>
</feature>
<proteinExistence type="predicted"/>
<sequence>MDSSAADQNSKTETFSDEPKVYPLIPTCETVPPAPITSDHTITETRVADVVTGQSNQEIRQVDDNTVTNPDSIVDPAKVVHLNNDGNSARVEPLKNRNNQQQQQYKDGREYDLKALALKGFNKQHTTEVIKALFGPHADNISGVMRSKGHGGMAFVKFSSEDHCKAALEMLEANGDLIVENAPRPIIYSYKYIQKPNPAPNQRKNPTNNANNSAKSDPKHKNVDSKAIRNDSNKSKPKMTNTNNKSNYKPVISKSATMREKRNLKRLNSKPIGKNSLPTLMTSPFSRRFKGSRVYENVPKYEPPFLVSPFLNDRRDDGYGFHDSSRGGYGYPTNQSYDYNTGGYTGAMPMNSSFRTEPPVPSLMSRYAGESFNGFDHRHRLSYRGDDTFNEPPRERSRSPADRRDRGGGLSPLRNDIGKPRSGSLIESYCMLIAQRLERMNEQQQSYARMKIEEALYGAEFNAPGASSNKANNEEFRSMKPDGGDRYRSEQLPGQNEPPSGSYFGGSAIANVSGNRSRYQDSIFGGAGNLPSAADWMN</sequence>
<feature type="region of interest" description="Disordered" evidence="1">
    <location>
        <begin position="195"/>
        <end position="253"/>
    </location>
</feature>
<feature type="compositionally biased region" description="Basic and acidic residues" evidence="1">
    <location>
        <begin position="472"/>
        <end position="489"/>
    </location>
</feature>
<dbReference type="AlphaFoldDB" id="A0A915L9Q9"/>
<evidence type="ECO:0000313" key="2">
    <source>
        <dbReference type="Proteomes" id="UP000887565"/>
    </source>
</evidence>
<evidence type="ECO:0000256" key="1">
    <source>
        <dbReference type="SAM" id="MobiDB-lite"/>
    </source>
</evidence>
<organism evidence="2 3">
    <name type="scientific">Romanomermis culicivorax</name>
    <name type="common">Nematode worm</name>
    <dbReference type="NCBI Taxonomy" id="13658"/>
    <lineage>
        <taxon>Eukaryota</taxon>
        <taxon>Metazoa</taxon>
        <taxon>Ecdysozoa</taxon>
        <taxon>Nematoda</taxon>
        <taxon>Enoplea</taxon>
        <taxon>Dorylaimia</taxon>
        <taxon>Mermithida</taxon>
        <taxon>Mermithoidea</taxon>
        <taxon>Mermithidae</taxon>
        <taxon>Romanomermis</taxon>
    </lineage>
</organism>
<feature type="compositionally biased region" description="Basic and acidic residues" evidence="1">
    <location>
        <begin position="216"/>
        <end position="234"/>
    </location>
</feature>
<reference evidence="3" key="1">
    <citation type="submission" date="2022-11" db="UniProtKB">
        <authorList>
            <consortium name="WormBaseParasite"/>
        </authorList>
    </citation>
    <scope>IDENTIFICATION</scope>
</reference>
<feature type="region of interest" description="Disordered" evidence="1">
    <location>
        <begin position="1"/>
        <end position="23"/>
    </location>
</feature>
<dbReference type="Gene3D" id="3.30.70.330">
    <property type="match status" value="1"/>
</dbReference>
<feature type="region of interest" description="Disordered" evidence="1">
    <location>
        <begin position="463"/>
        <end position="504"/>
    </location>
</feature>
<dbReference type="WBParaSite" id="nRc.2.0.1.t47153-RA">
    <property type="protein sequence ID" value="nRc.2.0.1.t47153-RA"/>
    <property type="gene ID" value="nRc.2.0.1.g47153"/>
</dbReference>
<dbReference type="GO" id="GO:0003676">
    <property type="term" value="F:nucleic acid binding"/>
    <property type="evidence" value="ECO:0007669"/>
    <property type="project" value="InterPro"/>
</dbReference>
<dbReference type="SUPFAM" id="SSF54928">
    <property type="entry name" value="RNA-binding domain, RBD"/>
    <property type="match status" value="1"/>
</dbReference>
<keyword evidence="2" id="KW-1185">Reference proteome</keyword>
<name>A0A915L9Q9_ROMCU</name>
<dbReference type="InterPro" id="IPR035979">
    <property type="entry name" value="RBD_domain_sf"/>
</dbReference>
<dbReference type="Proteomes" id="UP000887565">
    <property type="component" value="Unplaced"/>
</dbReference>
<feature type="region of interest" description="Disordered" evidence="1">
    <location>
        <begin position="382"/>
        <end position="419"/>
    </location>
</feature>
<feature type="compositionally biased region" description="Polar residues" evidence="1">
    <location>
        <begin position="1"/>
        <end position="13"/>
    </location>
</feature>
<protein>
    <submittedName>
        <fullName evidence="3">RRM domain-containing protein</fullName>
    </submittedName>
</protein>
<dbReference type="InterPro" id="IPR012677">
    <property type="entry name" value="Nucleotide-bd_a/b_plait_sf"/>
</dbReference>
<feature type="compositionally biased region" description="Basic and acidic residues" evidence="1">
    <location>
        <begin position="383"/>
        <end position="407"/>
    </location>
</feature>
<accession>A0A915L9Q9</accession>
<evidence type="ECO:0000313" key="3">
    <source>
        <dbReference type="WBParaSite" id="nRc.2.0.1.t47153-RA"/>
    </source>
</evidence>